<keyword evidence="2" id="KW-0732">Signal</keyword>
<evidence type="ECO:0000313" key="3">
    <source>
        <dbReference type="EMBL" id="MCY1078820.1"/>
    </source>
</evidence>
<accession>A0ABT4AB19</accession>
<feature type="signal peptide" evidence="2">
    <location>
        <begin position="1"/>
        <end position="30"/>
    </location>
</feature>
<feature type="chain" id="PRO_5045174510" description="Secreted protein" evidence="2">
    <location>
        <begin position="31"/>
        <end position="305"/>
    </location>
</feature>
<dbReference type="EMBL" id="JAPNKA010000001">
    <property type="protein sequence ID" value="MCY1078820.1"/>
    <property type="molecule type" value="Genomic_DNA"/>
</dbReference>
<organism evidence="3 4">
    <name type="scientific">Archangium lansingense</name>
    <dbReference type="NCBI Taxonomy" id="2995310"/>
    <lineage>
        <taxon>Bacteria</taxon>
        <taxon>Pseudomonadati</taxon>
        <taxon>Myxococcota</taxon>
        <taxon>Myxococcia</taxon>
        <taxon>Myxococcales</taxon>
        <taxon>Cystobacterineae</taxon>
        <taxon>Archangiaceae</taxon>
        <taxon>Archangium</taxon>
    </lineage>
</organism>
<sequence>MSIATSPSLTQALVHLMLLGAVTAPTGVLAGTHDARAHATSASHAHHTQEDTDMYRTDVQMHPTPVQADQPVTLTITVRDGHGRAVSQLTPSHEKPMHLLVISKDLSHFAHLHPFVDGASFRAQHTFEEAGAYFLFVDYQQPGRGQVVDRHSVHVAGAARPAAVALTESPRTQRADGLELTLRSVGEIRGGEAATLHFDVTDVETGKPVGDLEPYLGAMAHFMVLSADGQDFVHVHALDTRSASRVSAHAVFPRPGLYKLWVQVQRRGAVVTVPFVLRVGVVDARPEARSGSGPKAPGGHAHHQH</sequence>
<protein>
    <recommendedName>
        <fullName evidence="5">Secreted protein</fullName>
    </recommendedName>
</protein>
<reference evidence="3 4" key="1">
    <citation type="submission" date="2022-11" db="EMBL/GenBank/DDBJ databases">
        <title>Minimal conservation of predation-associated metabolite biosynthetic gene clusters underscores biosynthetic potential of Myxococcota including descriptions for ten novel species: Archangium lansinium sp. nov., Myxococcus landrumus sp. nov., Nannocystis bai.</title>
        <authorList>
            <person name="Ahearne A."/>
            <person name="Stevens C."/>
            <person name="Phillips K."/>
        </authorList>
    </citation>
    <scope>NUCLEOTIDE SEQUENCE [LARGE SCALE GENOMIC DNA]</scope>
    <source>
        <strain evidence="3 4">MIWBW</strain>
    </source>
</reference>
<comment type="caution">
    <text evidence="3">The sequence shown here is derived from an EMBL/GenBank/DDBJ whole genome shotgun (WGS) entry which is preliminary data.</text>
</comment>
<gene>
    <name evidence="3" type="ORF">OV287_30595</name>
</gene>
<feature type="region of interest" description="Disordered" evidence="1">
    <location>
        <begin position="286"/>
        <end position="305"/>
    </location>
</feature>
<evidence type="ECO:0000313" key="4">
    <source>
        <dbReference type="Proteomes" id="UP001207654"/>
    </source>
</evidence>
<proteinExistence type="predicted"/>
<dbReference type="RefSeq" id="WP_267537580.1">
    <property type="nucleotide sequence ID" value="NZ_JAPNKA010000001.1"/>
</dbReference>
<evidence type="ECO:0000256" key="2">
    <source>
        <dbReference type="SAM" id="SignalP"/>
    </source>
</evidence>
<name>A0ABT4AB19_9BACT</name>
<evidence type="ECO:0000256" key="1">
    <source>
        <dbReference type="SAM" id="MobiDB-lite"/>
    </source>
</evidence>
<dbReference type="Proteomes" id="UP001207654">
    <property type="component" value="Unassembled WGS sequence"/>
</dbReference>
<keyword evidence="4" id="KW-1185">Reference proteome</keyword>
<evidence type="ECO:0008006" key="5">
    <source>
        <dbReference type="Google" id="ProtNLM"/>
    </source>
</evidence>